<organism evidence="1">
    <name type="scientific">uncultured Caudovirales phage</name>
    <dbReference type="NCBI Taxonomy" id="2100421"/>
    <lineage>
        <taxon>Viruses</taxon>
        <taxon>Duplodnaviria</taxon>
        <taxon>Heunggongvirae</taxon>
        <taxon>Uroviricota</taxon>
        <taxon>Caudoviricetes</taxon>
        <taxon>Peduoviridae</taxon>
        <taxon>Maltschvirus</taxon>
        <taxon>Maltschvirus maltsch</taxon>
    </lineage>
</organism>
<gene>
    <name evidence="1" type="ORF">UFOVP1636_95</name>
</gene>
<dbReference type="GO" id="GO:0030020">
    <property type="term" value="F:extracellular matrix structural constituent conferring tensile strength"/>
    <property type="evidence" value="ECO:0007669"/>
    <property type="project" value="TreeGrafter"/>
</dbReference>
<sequence length="1655" mass="174286">MSNINTSRINELFPIAGQNNDSQGFRDNFSNIKVALGNAKLEINSLQNRAVVLSPIGNEVVTNDFNYTLVTRPQLKSPSYTFKDLGLKQGTVGVVYTDGSVQKITVVNNIELDFTGFPPAGQYGSVVIWFSVANSSHRVQLPIKMAYGIKGNQQVVNNQLMFPDTGDFLVEFASADNGNTYWLIDFANLGGSGGSGKGATGATGVGLRGATGTQGPAGQFGGITLQYKYRTIYGDTYPGDGKVSLNSPDLGAVNTMFVSKLDINNVAVAGFLRTIDDSTNPIKGHFRISDSLDPSTSAIFTIESISERELYFAVTCGKVSGTQSFSNLEDVIITFARTGDVGATGPTGARGATGIDGRFAGVGATGASGFRGYIGETGPLGSTGATGIQGIPGPEGPVGATGMSSVGPTGAPGPAGPAGPGGGRIVLVGQYNGSLSANAAFGYGSGQPGPGITILEYCTLSAITLDALTPYTDDTVIQVTKNGDPTGAEVSIALAATPRAVVIGLSVVFASGDVLGFKVKQGEGGGATTMAAWIYNGGIIGATGPRGESGVVAFAGGTGATGSKGSTGPIGATGLSGATGADGMGGWYNFNVGAKSPGPRTFPSPNILGFQAHSSTDFPGPYYMGISVHDNLHDTAAQLAMNWNAEEGEPDKIFFRVNDNTGDVANWSSWKRILVDNSLITPSSGNTSVNGIKFPNNPGGGAGDTAYIRYHAYDGEKTVLELGVSNDGFGAAEDSINFVTPEAGGVGVNVQRPRPGLDVNGTVYASAFKFSANNQPYITTSLVSNTSDELAEGVTNKYYTPTRQATILSHISDVVAAEAADRLTGNAVILARLAAETVSRVAGDSFERNERIAGNVAMKQYVDASTYLNLPPSAGVGEENFVPLYSDFKFSLGAQGSYAFYLTDSQGFQVVYFHADTPNGLVRPFRAYRFTAADDFVYDTEPIAVTFTTSNEYIQRIYNIGTNFAYLGLKDSVTSVTRNVIALTNGNNKSNTWTFYKDVTSITGGVNNIFLIQDLGGDRILCTTMSSTSILLSVYDNTLNLLRSQQLFDNAEVTNIDQTSSGKTVADNTLPFGYNPWGSAFAFTWNKFTEKFIMKAVGYYVYQQNGGGIGQGFGTTILWRIPKTWLISGSDSPNNLIPLKASGYRYHKLPDTTWETPTGGMGEGFGTAGQGPSVLTDEYARTVNLSIVGTWDTKGFQIYSFPYTFSQTIGNGATATYSKSVGIPDASAWSKSTTASYGHIIGNNILFTGDSVTYGSKSISANFSQGVFATAYSSNDTIKINPITSGVEDPSAVISNDTNSYGITSIQGTPLAYSATPGRLLYIITVLNGVRVYTSTGFTIPAIPTTIGSVTNVVLAGNTVYNGLDGDKKFWAVVSGPAHQFYIAHYSSGGWNDIYGPFVTAENDYGNGQRGDTANSWSVNNGTACLTANGRFLHYIEIYVPGGAIFYILEFNVNSNTMTVHAWNKFARTIPTTYSSISPWYGCSFGFSTTFGYYCMIGTEAHTSVLISSSKNVVTGAMHNEDEWFADGSGRYDMNISSEPTVGLSVYLKSYPLFIGGYYAKVPDTIVAVPANATTYIYAELVGGDRQNVLITIGADIIANGFSKVLLGSVITNGEKVISSSSSKISNGSITVASLKSIASSSATYADFRTAILAL</sequence>
<evidence type="ECO:0000313" key="1">
    <source>
        <dbReference type="EMBL" id="CAB4220985.1"/>
    </source>
</evidence>
<dbReference type="InterPro" id="IPR050149">
    <property type="entry name" value="Collagen_superfamily"/>
</dbReference>
<dbReference type="PANTHER" id="PTHR24023">
    <property type="entry name" value="COLLAGEN ALPHA"/>
    <property type="match status" value="1"/>
</dbReference>
<accession>A0A6J5SZY5</accession>
<name>A0A6J5SZY5_9CAUD</name>
<proteinExistence type="predicted"/>
<dbReference type="GO" id="GO:0031012">
    <property type="term" value="C:extracellular matrix"/>
    <property type="evidence" value="ECO:0007669"/>
    <property type="project" value="TreeGrafter"/>
</dbReference>
<reference evidence="1" key="1">
    <citation type="submission" date="2020-05" db="EMBL/GenBank/DDBJ databases">
        <authorList>
            <person name="Chiriac C."/>
            <person name="Salcher M."/>
            <person name="Ghai R."/>
            <person name="Kavagutti S V."/>
        </authorList>
    </citation>
    <scope>NUCLEOTIDE SEQUENCE</scope>
</reference>
<dbReference type="GO" id="GO:0005615">
    <property type="term" value="C:extracellular space"/>
    <property type="evidence" value="ECO:0007669"/>
    <property type="project" value="TreeGrafter"/>
</dbReference>
<dbReference type="PANTHER" id="PTHR24023:SF1082">
    <property type="entry name" value="COLLAGEN TRIPLE HELIX REPEAT"/>
    <property type="match status" value="1"/>
</dbReference>
<dbReference type="EMBL" id="LR797503">
    <property type="protein sequence ID" value="CAB4220985.1"/>
    <property type="molecule type" value="Genomic_DNA"/>
</dbReference>
<protein>
    <recommendedName>
        <fullName evidence="2">Collagen triple helix repeat</fullName>
    </recommendedName>
</protein>
<dbReference type="GO" id="GO:0030198">
    <property type="term" value="P:extracellular matrix organization"/>
    <property type="evidence" value="ECO:0007669"/>
    <property type="project" value="TreeGrafter"/>
</dbReference>
<evidence type="ECO:0008006" key="2">
    <source>
        <dbReference type="Google" id="ProtNLM"/>
    </source>
</evidence>